<name>A0ABW2VK16_9ACTN</name>
<protein>
    <submittedName>
        <fullName evidence="1">Immunity 49 family protein</fullName>
    </submittedName>
</protein>
<dbReference type="RefSeq" id="WP_381259092.1">
    <property type="nucleotide sequence ID" value="NZ_JBHTBI010000031.1"/>
</dbReference>
<evidence type="ECO:0000313" key="2">
    <source>
        <dbReference type="Proteomes" id="UP001596957"/>
    </source>
</evidence>
<accession>A0ABW2VK16</accession>
<evidence type="ECO:0000313" key="1">
    <source>
        <dbReference type="EMBL" id="MFD0284860.1"/>
    </source>
</evidence>
<organism evidence="1 2">
    <name type="scientific">Streptomyces lutosisoli</name>
    <dbReference type="NCBI Taxonomy" id="2665721"/>
    <lineage>
        <taxon>Bacteria</taxon>
        <taxon>Bacillati</taxon>
        <taxon>Actinomycetota</taxon>
        <taxon>Actinomycetes</taxon>
        <taxon>Kitasatosporales</taxon>
        <taxon>Streptomycetaceae</taxon>
        <taxon>Streptomyces</taxon>
    </lineage>
</organism>
<reference evidence="2" key="1">
    <citation type="journal article" date="2019" name="Int. J. Syst. Evol. Microbiol.">
        <title>The Global Catalogue of Microorganisms (GCM) 10K type strain sequencing project: providing services to taxonomists for standard genome sequencing and annotation.</title>
        <authorList>
            <consortium name="The Broad Institute Genomics Platform"/>
            <consortium name="The Broad Institute Genome Sequencing Center for Infectious Disease"/>
            <person name="Wu L."/>
            <person name="Ma J."/>
        </authorList>
    </citation>
    <scope>NUCLEOTIDE SEQUENCE [LARGE SCALE GENOMIC DNA]</scope>
    <source>
        <strain evidence="2">CGMCC 4.7198</strain>
    </source>
</reference>
<sequence>MTVPRHDFPTDETAEGLAVLRESVTWAIEDLEEVPRAVQDAFSVSLTLAESSCALDPEVSEIATWDAWVTAMQSGSALFAAALATEGTVQCHIEQKLRAIPASGPAYYTDAGNWITAFYLAVICREKTRMTALCQVPISLLRQTGTTYDAYIYDWIDALQSYWLRQPGVGDKLVAAVKGTQPETAQAADPELMLKILYPPLDLFFRYLQQDHAQFNTTLAEALRWHREYWTADAERAANPDSYVALGPLAMACFAHDAGFPIEVESEYLPRHLLLGSRLGEGQT</sequence>
<gene>
    <name evidence="1" type="ORF">ACFQZP_24930</name>
</gene>
<keyword evidence="2" id="KW-1185">Reference proteome</keyword>
<dbReference type="InterPro" id="IPR029074">
    <property type="entry name" value="Imm49"/>
</dbReference>
<dbReference type="EMBL" id="JBHTEC010000001">
    <property type="protein sequence ID" value="MFD0284860.1"/>
    <property type="molecule type" value="Genomic_DNA"/>
</dbReference>
<dbReference type="Proteomes" id="UP001596957">
    <property type="component" value="Unassembled WGS sequence"/>
</dbReference>
<proteinExistence type="predicted"/>
<dbReference type="Pfam" id="PF15575">
    <property type="entry name" value="Imm49"/>
    <property type="match status" value="1"/>
</dbReference>
<comment type="caution">
    <text evidence="1">The sequence shown here is derived from an EMBL/GenBank/DDBJ whole genome shotgun (WGS) entry which is preliminary data.</text>
</comment>